<proteinExistence type="predicted"/>
<dbReference type="RefSeq" id="WP_192150608.1">
    <property type="nucleotide sequence ID" value="NZ_JACYXI010000019.1"/>
</dbReference>
<dbReference type="Proteomes" id="UP000632063">
    <property type="component" value="Unassembled WGS sequence"/>
</dbReference>
<accession>A0ABR9CT36</accession>
<protein>
    <recommendedName>
        <fullName evidence="3">Phage tail tube protein</fullName>
    </recommendedName>
</protein>
<gene>
    <name evidence="1" type="ORF">IG616_21030</name>
</gene>
<reference evidence="2" key="1">
    <citation type="submission" date="2020-09" db="EMBL/GenBank/DDBJ databases">
        <title>The genome sequence of strain Labrenzia suaedae 4C16A.</title>
        <authorList>
            <person name="Liu Y."/>
        </authorList>
    </citation>
    <scope>NUCLEOTIDE SEQUENCE [LARGE SCALE GENOMIC DNA]</scope>
    <source>
        <strain evidence="2">4C16A</strain>
    </source>
</reference>
<keyword evidence="2" id="KW-1185">Reference proteome</keyword>
<name>A0ABR9CT36_9HYPH</name>
<sequence length="130" mass="13606">MPVVHGNEGSVAVGANTVAKVQDFSLNIEAPISDSTGMGDAWEDHETGAAKKWSGSIRCKRVKADAGQVALSAGAQVTLHLYGDGDVAGEVYYSGIATITKVGRSQNKNDTVEMSFDFTGKGELTEPTQT</sequence>
<reference evidence="1 2" key="2">
    <citation type="journal article" date="2021" name="Int. J. Syst. Evol. Microbiol.">
        <title>Roseibium litorale sp. nov., isolated from a tidal flat sediment and proposal for the reclassification of Labrenzia polysiphoniae as Roseibium polysiphoniae comb. nov.</title>
        <authorList>
            <person name="Liu Y."/>
            <person name="Pei T."/>
            <person name="Du J."/>
            <person name="Chao M."/>
            <person name="Deng M.R."/>
            <person name="Zhu H."/>
        </authorList>
    </citation>
    <scope>NUCLEOTIDE SEQUENCE [LARGE SCALE GENOMIC DNA]</scope>
    <source>
        <strain evidence="1 2">4C16A</strain>
    </source>
</reference>
<comment type="caution">
    <text evidence="1">The sequence shown here is derived from an EMBL/GenBank/DDBJ whole genome shotgun (WGS) entry which is preliminary data.</text>
</comment>
<evidence type="ECO:0008006" key="3">
    <source>
        <dbReference type="Google" id="ProtNLM"/>
    </source>
</evidence>
<evidence type="ECO:0000313" key="1">
    <source>
        <dbReference type="EMBL" id="MBD8894038.1"/>
    </source>
</evidence>
<organism evidence="1 2">
    <name type="scientific">Roseibium litorale</name>
    <dbReference type="NCBI Taxonomy" id="2803841"/>
    <lineage>
        <taxon>Bacteria</taxon>
        <taxon>Pseudomonadati</taxon>
        <taxon>Pseudomonadota</taxon>
        <taxon>Alphaproteobacteria</taxon>
        <taxon>Hyphomicrobiales</taxon>
        <taxon>Stappiaceae</taxon>
        <taxon>Roseibium</taxon>
    </lineage>
</organism>
<dbReference type="EMBL" id="JACYXI010000019">
    <property type="protein sequence ID" value="MBD8894038.1"/>
    <property type="molecule type" value="Genomic_DNA"/>
</dbReference>
<evidence type="ECO:0000313" key="2">
    <source>
        <dbReference type="Proteomes" id="UP000632063"/>
    </source>
</evidence>
<dbReference type="NCBIfam" id="NF047353">
    <property type="entry name" value="tube_lmo2291"/>
    <property type="match status" value="1"/>
</dbReference>